<dbReference type="GO" id="GO:0030267">
    <property type="term" value="F:glyoxylate reductase (NADPH) activity"/>
    <property type="evidence" value="ECO:0007669"/>
    <property type="project" value="TreeGrafter"/>
</dbReference>
<sequence length="233" mass="25992">MAHRRDEPPMSGSEPPQLLIIRPSNLFRAHQDGFSAKFNVLKAYESPLPTETFLREHAQSAKAILCFKGSPITGDLLRHLPSLGLVVTSGTGVNHIDLAACRRRGILVANTADVFSVDTADYAVGLLIAVMRKISGGDRYFILGTNRSFTLLASIRIKSISVLQGLQLFVVIIQIPHLYIEYELPCRKDTILSYGIPPILTQLAFIWHIFNWLETCADNVLRVERKVEEKIIA</sequence>
<dbReference type="SUPFAM" id="SSF52283">
    <property type="entry name" value="Formate/glycerate dehydrogenase catalytic domain-like"/>
    <property type="match status" value="1"/>
</dbReference>
<accession>U3NDK7</accession>
<organism evidence="3">
    <name type="scientific">Salvia miltiorrhiza</name>
    <name type="common">Chinese sage</name>
    <dbReference type="NCBI Taxonomy" id="226208"/>
    <lineage>
        <taxon>Eukaryota</taxon>
        <taxon>Viridiplantae</taxon>
        <taxon>Streptophyta</taxon>
        <taxon>Embryophyta</taxon>
        <taxon>Tracheophyta</taxon>
        <taxon>Spermatophyta</taxon>
        <taxon>Magnoliopsida</taxon>
        <taxon>eudicotyledons</taxon>
        <taxon>Gunneridae</taxon>
        <taxon>Pentapetalae</taxon>
        <taxon>asterids</taxon>
        <taxon>lamiids</taxon>
        <taxon>Lamiales</taxon>
        <taxon>Lamiaceae</taxon>
        <taxon>Nepetoideae</taxon>
        <taxon>Mentheae</taxon>
        <taxon>Salviinae</taxon>
        <taxon>Salvia</taxon>
        <taxon>Salvia incertae sedis</taxon>
    </lineage>
</organism>
<dbReference type="PANTHER" id="PTHR10996">
    <property type="entry name" value="2-HYDROXYACID DEHYDROGENASE-RELATED"/>
    <property type="match status" value="1"/>
</dbReference>
<name>U3NDK7_SALMI</name>
<dbReference type="GO" id="GO:0051287">
    <property type="term" value="F:NAD binding"/>
    <property type="evidence" value="ECO:0007669"/>
    <property type="project" value="InterPro"/>
</dbReference>
<dbReference type="InterPro" id="IPR006139">
    <property type="entry name" value="D-isomer_2_OHA_DH_cat_dom"/>
</dbReference>
<dbReference type="Gene3D" id="3.40.50.720">
    <property type="entry name" value="NAD(P)-binding Rossmann-like Domain"/>
    <property type="match status" value="1"/>
</dbReference>
<dbReference type="InterPro" id="IPR050223">
    <property type="entry name" value="D-isomer_2-hydroxyacid_DH"/>
</dbReference>
<dbReference type="AlphaFoldDB" id="U3NDK7"/>
<evidence type="ECO:0000256" key="1">
    <source>
        <dbReference type="ARBA" id="ARBA00023002"/>
    </source>
</evidence>
<keyword evidence="1" id="KW-0560">Oxidoreductase</keyword>
<reference evidence="3" key="1">
    <citation type="submission" date="2013-06" db="EMBL/GenBank/DDBJ databases">
        <title>Genome-wide identification and profiling of novel genes involved in phenolic acids biosynthesis pathway in salvia miltiorrhiza.</title>
        <authorList>
            <person name="Chen S.L."/>
            <person name="Wang B."/>
            <person name="Sun W."/>
            <person name="Xu H.B."/>
        </authorList>
    </citation>
    <scope>NUCLEOTIDE SEQUENCE</scope>
</reference>
<evidence type="ECO:0000313" key="3">
    <source>
        <dbReference type="EMBL" id="AGW27204.1"/>
    </source>
</evidence>
<proteinExistence type="evidence at transcript level"/>
<evidence type="ECO:0000259" key="2">
    <source>
        <dbReference type="Pfam" id="PF00389"/>
    </source>
</evidence>
<feature type="domain" description="D-isomer specific 2-hydroxyacid dehydrogenase catalytic" evidence="2">
    <location>
        <begin position="47"/>
        <end position="148"/>
    </location>
</feature>
<keyword evidence="3" id="KW-0670">Pyruvate</keyword>
<dbReference type="PANTHER" id="PTHR10996:SF179">
    <property type="entry name" value="D-ISOMER SPECIFIC 2-HYDROXYACID DEHYDROGENASE FAMILY PROTEIN-RELATED"/>
    <property type="match status" value="1"/>
</dbReference>
<dbReference type="GO" id="GO:0016618">
    <property type="term" value="F:hydroxypyruvate reductase [NAD(P)H] activity"/>
    <property type="evidence" value="ECO:0007669"/>
    <property type="project" value="TreeGrafter"/>
</dbReference>
<dbReference type="EMBL" id="KF220567">
    <property type="protein sequence ID" value="AGW27204.1"/>
    <property type="molecule type" value="mRNA"/>
</dbReference>
<dbReference type="GO" id="GO:0005829">
    <property type="term" value="C:cytosol"/>
    <property type="evidence" value="ECO:0007669"/>
    <property type="project" value="TreeGrafter"/>
</dbReference>
<gene>
    <name evidence="3" type="primary">HPPR4</name>
</gene>
<dbReference type="Pfam" id="PF00389">
    <property type="entry name" value="2-Hacid_dh"/>
    <property type="match status" value="1"/>
</dbReference>
<protein>
    <submittedName>
        <fullName evidence="3">Putative hydroxyphenylpyruvate reductase 4</fullName>
    </submittedName>
</protein>